<sequence>MTYSTIVGLMLTVIGLFLFILQEPDYTYKEFYIATLLAGGIGLFLGGIMGYAQKKRKKVVDPKFTYREKDRMLKEEDSGLKL</sequence>
<evidence type="ECO:0000256" key="1">
    <source>
        <dbReference type="SAM" id="Phobius"/>
    </source>
</evidence>
<name>A0A383U2H1_9FLAO</name>
<reference evidence="2 3" key="1">
    <citation type="submission" date="2018-09" db="EMBL/GenBank/DDBJ databases">
        <authorList>
            <consortium name="Pathogen Informatics"/>
        </authorList>
    </citation>
    <scope>NUCLEOTIDE SEQUENCE [LARGE SCALE GENOMIC DNA]</scope>
    <source>
        <strain evidence="2 3">OH-22767</strain>
    </source>
</reference>
<dbReference type="EMBL" id="UNSC01000007">
    <property type="protein sequence ID" value="SZD74122.1"/>
    <property type="molecule type" value="Genomic_DNA"/>
</dbReference>
<evidence type="ECO:0000313" key="3">
    <source>
        <dbReference type="Proteomes" id="UP000262142"/>
    </source>
</evidence>
<keyword evidence="3" id="KW-1185">Reference proteome</keyword>
<keyword evidence="1" id="KW-1133">Transmembrane helix</keyword>
<dbReference type="RefSeq" id="WP_119058478.1">
    <property type="nucleotide sequence ID" value="NZ_UNSC01000007.1"/>
</dbReference>
<accession>A0A383U2H1</accession>
<dbReference type="Proteomes" id="UP000262142">
    <property type="component" value="Unassembled WGS sequence"/>
</dbReference>
<keyword evidence="1" id="KW-0812">Transmembrane</keyword>
<dbReference type="AlphaFoldDB" id="A0A383U2H1"/>
<gene>
    <name evidence="2" type="ORF">SAMEA104719789_01580</name>
</gene>
<protein>
    <submittedName>
        <fullName evidence="2">Uncharacterized protein</fullName>
    </submittedName>
</protein>
<dbReference type="OrthoDB" id="10002027at2"/>
<proteinExistence type="predicted"/>
<feature type="transmembrane region" description="Helical" evidence="1">
    <location>
        <begin position="32"/>
        <end position="52"/>
    </location>
</feature>
<keyword evidence="1" id="KW-0472">Membrane</keyword>
<evidence type="ECO:0000313" key="2">
    <source>
        <dbReference type="EMBL" id="SZD74122.1"/>
    </source>
</evidence>
<organism evidence="2 3">
    <name type="scientific">Candidatus Ornithobacterium hominis</name>
    <dbReference type="NCBI Taxonomy" id="2497989"/>
    <lineage>
        <taxon>Bacteria</taxon>
        <taxon>Pseudomonadati</taxon>
        <taxon>Bacteroidota</taxon>
        <taxon>Flavobacteriia</taxon>
        <taxon>Flavobacteriales</taxon>
        <taxon>Weeksellaceae</taxon>
        <taxon>Ornithobacterium</taxon>
    </lineage>
</organism>